<reference evidence="1 2" key="1">
    <citation type="submission" date="2022-10" db="EMBL/GenBank/DDBJ databases">
        <title>Luteolibacter flavescens strain MCCC 1K03193, whole genome shotgun sequencing project.</title>
        <authorList>
            <person name="Zhao G."/>
            <person name="Shen L."/>
        </authorList>
    </citation>
    <scope>NUCLEOTIDE SEQUENCE [LARGE SCALE GENOMIC DNA]</scope>
    <source>
        <strain evidence="1 2">MCCC 1K03193</strain>
    </source>
</reference>
<evidence type="ECO:0000313" key="2">
    <source>
        <dbReference type="Proteomes" id="UP001207930"/>
    </source>
</evidence>
<keyword evidence="2" id="KW-1185">Reference proteome</keyword>
<name>A0ABT3FQV4_9BACT</name>
<gene>
    <name evidence="1" type="ORF">OKA04_14650</name>
</gene>
<dbReference type="Gene3D" id="3.40.50.1110">
    <property type="entry name" value="SGNH hydrolase"/>
    <property type="match status" value="1"/>
</dbReference>
<proteinExistence type="predicted"/>
<dbReference type="Proteomes" id="UP001207930">
    <property type="component" value="Unassembled WGS sequence"/>
</dbReference>
<dbReference type="RefSeq" id="WP_264501932.1">
    <property type="nucleotide sequence ID" value="NZ_JAPDDS010000007.1"/>
</dbReference>
<dbReference type="InterPro" id="IPR036514">
    <property type="entry name" value="SGNH_hydro_sf"/>
</dbReference>
<accession>A0ABT3FQV4</accession>
<evidence type="ECO:0000313" key="1">
    <source>
        <dbReference type="EMBL" id="MCW1885976.1"/>
    </source>
</evidence>
<dbReference type="Pfam" id="PF00657">
    <property type="entry name" value="Lipase_GDSL"/>
    <property type="match status" value="1"/>
</dbReference>
<dbReference type="EMBL" id="JAPDDS010000007">
    <property type="protein sequence ID" value="MCW1885976.1"/>
    <property type="molecule type" value="Genomic_DNA"/>
</dbReference>
<dbReference type="SUPFAM" id="SSF52266">
    <property type="entry name" value="SGNH hydrolase"/>
    <property type="match status" value="1"/>
</dbReference>
<organism evidence="1 2">
    <name type="scientific">Luteolibacter flavescens</name>
    <dbReference type="NCBI Taxonomy" id="1859460"/>
    <lineage>
        <taxon>Bacteria</taxon>
        <taxon>Pseudomonadati</taxon>
        <taxon>Verrucomicrobiota</taxon>
        <taxon>Verrucomicrobiia</taxon>
        <taxon>Verrucomicrobiales</taxon>
        <taxon>Verrucomicrobiaceae</taxon>
        <taxon>Luteolibacter</taxon>
    </lineage>
</organism>
<protein>
    <submittedName>
        <fullName evidence="1">GDSL-type esterase/lipase family protein</fullName>
    </submittedName>
</protein>
<comment type="caution">
    <text evidence="1">The sequence shown here is derived from an EMBL/GenBank/DDBJ whole genome shotgun (WGS) entry which is preliminary data.</text>
</comment>
<dbReference type="InterPro" id="IPR001087">
    <property type="entry name" value="GDSL"/>
</dbReference>
<sequence length="438" mass="47380">MLSITLSALLGLTGTAISAPLRIMAIGDSMTEEYAYELPFSAPASAPTNANTRSWPELLRVYRPTEASLGPLEATGGAYGDLRNAGHEWNFGIPGMTTRNWIQLLAADDPFDFSTDPLEMLYYRTRQSLIDELQVAEVVVILLGANDLKQEYNDIFNNTEPANLFTGIKNRITKIHQFVRERRPNLPIVVCTVPDVGATPQISGTYSDPVKRSSTRTKIAGLNASIITWADATPLTGVARLDRLTDRLFDEQPFHVNGTVFTPEGHPENLPTRIFCRDNFHIATMAQALLANEIMVTINAELGTSLTPFANREILKNLLGLEPDQPYLTWATGLADAGMDADPDGDGIPNLAEFALGSAPGTPGRAFTGSYAPGKTLSWKPDPVALRFANLIPEESTDLSTWTPVPAARPQTAGDGTVSVTPAAGSKGFVRLRAATKL</sequence>